<keyword evidence="1" id="KW-0812">Transmembrane</keyword>
<dbReference type="AlphaFoldDB" id="A0A6A5XYT9"/>
<keyword evidence="1" id="KW-0472">Membrane</keyword>
<organism evidence="2 3">
    <name type="scientific">Aaosphaeria arxii CBS 175.79</name>
    <dbReference type="NCBI Taxonomy" id="1450172"/>
    <lineage>
        <taxon>Eukaryota</taxon>
        <taxon>Fungi</taxon>
        <taxon>Dikarya</taxon>
        <taxon>Ascomycota</taxon>
        <taxon>Pezizomycotina</taxon>
        <taxon>Dothideomycetes</taxon>
        <taxon>Pleosporomycetidae</taxon>
        <taxon>Pleosporales</taxon>
        <taxon>Pleosporales incertae sedis</taxon>
        <taxon>Aaosphaeria</taxon>
    </lineage>
</organism>
<evidence type="ECO:0000313" key="2">
    <source>
        <dbReference type="EMBL" id="KAF2018146.1"/>
    </source>
</evidence>
<proteinExistence type="predicted"/>
<name>A0A6A5XYT9_9PLEO</name>
<feature type="transmembrane region" description="Helical" evidence="1">
    <location>
        <begin position="15"/>
        <end position="40"/>
    </location>
</feature>
<dbReference type="EMBL" id="ML978068">
    <property type="protein sequence ID" value="KAF2018146.1"/>
    <property type="molecule type" value="Genomic_DNA"/>
</dbReference>
<sequence>MGGILPIGVEGSRVIYLWIINITNIVNFDLLVYKALFILLTPNSVMMFADLDDQNPLQLPMDMYGNIAQIYSTASLVRPRNITSLIGQEVYPAAPPM</sequence>
<dbReference type="RefSeq" id="XP_033386485.1">
    <property type="nucleotide sequence ID" value="XM_033521434.1"/>
</dbReference>
<protein>
    <submittedName>
        <fullName evidence="2">Uncharacterized protein</fullName>
    </submittedName>
</protein>
<evidence type="ECO:0000313" key="3">
    <source>
        <dbReference type="Proteomes" id="UP000799778"/>
    </source>
</evidence>
<accession>A0A6A5XYT9</accession>
<evidence type="ECO:0000256" key="1">
    <source>
        <dbReference type="SAM" id="Phobius"/>
    </source>
</evidence>
<gene>
    <name evidence="2" type="ORF">BU24DRAFT_165708</name>
</gene>
<keyword evidence="1" id="KW-1133">Transmembrane helix</keyword>
<reference evidence="2" key="1">
    <citation type="journal article" date="2020" name="Stud. Mycol.">
        <title>101 Dothideomycetes genomes: a test case for predicting lifestyles and emergence of pathogens.</title>
        <authorList>
            <person name="Haridas S."/>
            <person name="Albert R."/>
            <person name="Binder M."/>
            <person name="Bloem J."/>
            <person name="Labutti K."/>
            <person name="Salamov A."/>
            <person name="Andreopoulos B."/>
            <person name="Baker S."/>
            <person name="Barry K."/>
            <person name="Bills G."/>
            <person name="Bluhm B."/>
            <person name="Cannon C."/>
            <person name="Castanera R."/>
            <person name="Culley D."/>
            <person name="Daum C."/>
            <person name="Ezra D."/>
            <person name="Gonzalez J."/>
            <person name="Henrissat B."/>
            <person name="Kuo A."/>
            <person name="Liang C."/>
            <person name="Lipzen A."/>
            <person name="Lutzoni F."/>
            <person name="Magnuson J."/>
            <person name="Mondo S."/>
            <person name="Nolan M."/>
            <person name="Ohm R."/>
            <person name="Pangilinan J."/>
            <person name="Park H.-J."/>
            <person name="Ramirez L."/>
            <person name="Alfaro M."/>
            <person name="Sun H."/>
            <person name="Tritt A."/>
            <person name="Yoshinaga Y."/>
            <person name="Zwiers L.-H."/>
            <person name="Turgeon B."/>
            <person name="Goodwin S."/>
            <person name="Spatafora J."/>
            <person name="Crous P."/>
            <person name="Grigoriev I."/>
        </authorList>
    </citation>
    <scope>NUCLEOTIDE SEQUENCE</scope>
    <source>
        <strain evidence="2">CBS 175.79</strain>
    </source>
</reference>
<dbReference type="GeneID" id="54278831"/>
<dbReference type="Proteomes" id="UP000799778">
    <property type="component" value="Unassembled WGS sequence"/>
</dbReference>
<keyword evidence="3" id="KW-1185">Reference proteome</keyword>